<dbReference type="AlphaFoldDB" id="A0A8T1NEU6"/>
<organism evidence="3 4">
    <name type="scientific">Carya illinoinensis</name>
    <name type="common">Pecan</name>
    <dbReference type="NCBI Taxonomy" id="32201"/>
    <lineage>
        <taxon>Eukaryota</taxon>
        <taxon>Viridiplantae</taxon>
        <taxon>Streptophyta</taxon>
        <taxon>Embryophyta</taxon>
        <taxon>Tracheophyta</taxon>
        <taxon>Spermatophyta</taxon>
        <taxon>Magnoliopsida</taxon>
        <taxon>eudicotyledons</taxon>
        <taxon>Gunneridae</taxon>
        <taxon>Pentapetalae</taxon>
        <taxon>rosids</taxon>
        <taxon>fabids</taxon>
        <taxon>Fagales</taxon>
        <taxon>Juglandaceae</taxon>
        <taxon>Carya</taxon>
    </lineage>
</organism>
<protein>
    <recommendedName>
        <fullName evidence="2">Bifunctional inhibitor/plant lipid transfer protein/seed storage helical domain-containing protein</fullName>
    </recommendedName>
</protein>
<reference evidence="3" key="1">
    <citation type="submission" date="2020-12" db="EMBL/GenBank/DDBJ databases">
        <title>WGS assembly of Carya illinoinensis cv. Pawnee.</title>
        <authorList>
            <person name="Platts A."/>
            <person name="Shu S."/>
            <person name="Wright S."/>
            <person name="Barry K."/>
            <person name="Edger P."/>
            <person name="Pires J.C."/>
            <person name="Schmutz J."/>
        </authorList>
    </citation>
    <scope>NUCLEOTIDE SEQUENCE</scope>
    <source>
        <tissue evidence="3">Leaf</tissue>
    </source>
</reference>
<evidence type="ECO:0000313" key="4">
    <source>
        <dbReference type="Proteomes" id="UP000811609"/>
    </source>
</evidence>
<dbReference type="InterPro" id="IPR016140">
    <property type="entry name" value="Bifunc_inhib/LTP/seed_store"/>
</dbReference>
<feature type="signal peptide" evidence="1">
    <location>
        <begin position="1"/>
        <end position="22"/>
    </location>
</feature>
<sequence length="117" mass="12734">MTGLNTNSLLLAIFAILGILMSNNNSNMVAGCIEDLQALKIYCGIFLEKNMARSNPSPACCSVFLTLDVPCTCEHITKEIEQVIDMGKFVYAAKYCGMPLLPGIQCGRQLSLLIKIT</sequence>
<gene>
    <name evidence="3" type="ORF">CIPAW_13G010000</name>
</gene>
<evidence type="ECO:0000256" key="1">
    <source>
        <dbReference type="SAM" id="SignalP"/>
    </source>
</evidence>
<keyword evidence="4" id="KW-1185">Reference proteome</keyword>
<name>A0A8T1NEU6_CARIL</name>
<evidence type="ECO:0000313" key="3">
    <source>
        <dbReference type="EMBL" id="KAG6630326.1"/>
    </source>
</evidence>
<dbReference type="EMBL" id="CM031821">
    <property type="protein sequence ID" value="KAG6630326.1"/>
    <property type="molecule type" value="Genomic_DNA"/>
</dbReference>
<dbReference type="Pfam" id="PF14368">
    <property type="entry name" value="LTP_2"/>
    <property type="match status" value="1"/>
</dbReference>
<proteinExistence type="predicted"/>
<evidence type="ECO:0000259" key="2">
    <source>
        <dbReference type="Pfam" id="PF14368"/>
    </source>
</evidence>
<dbReference type="Proteomes" id="UP000811609">
    <property type="component" value="Chromosome 13"/>
</dbReference>
<feature type="chain" id="PRO_5035747331" description="Bifunctional inhibitor/plant lipid transfer protein/seed storage helical domain-containing protein" evidence="1">
    <location>
        <begin position="23"/>
        <end position="117"/>
    </location>
</feature>
<dbReference type="PANTHER" id="PTHR33286:SF54">
    <property type="entry name" value="BIFUNCTIONAL INHIBITOR_LIPID-TRANSFER PROTEIN_SEED STORAGE 2S ALBUMIN SUPERFAMILY PROTEIN"/>
    <property type="match status" value="1"/>
</dbReference>
<accession>A0A8T1NEU6</accession>
<feature type="domain" description="Bifunctional inhibitor/plant lipid transfer protein/seed storage helical" evidence="2">
    <location>
        <begin position="14"/>
        <end position="106"/>
    </location>
</feature>
<keyword evidence="1" id="KW-0732">Signal</keyword>
<comment type="caution">
    <text evidence="3">The sequence shown here is derived from an EMBL/GenBank/DDBJ whole genome shotgun (WGS) entry which is preliminary data.</text>
</comment>
<dbReference type="PANTHER" id="PTHR33286">
    <property type="entry name" value="BIFUNCTIONAL INHIBITOR/LIPID-TRANSFER PROTEIN/SEED STORAGE 2S ALBUMIN SUPERFAMILY PROTEIN"/>
    <property type="match status" value="1"/>
</dbReference>